<dbReference type="VEuPathDB" id="FungiDB:DIURU_000145"/>
<dbReference type="RefSeq" id="XP_034015090.1">
    <property type="nucleotide sequence ID" value="XM_034153994.1"/>
</dbReference>
<comment type="caution">
    <text evidence="1">The sequence shown here is derived from an EMBL/GenBank/DDBJ whole genome shotgun (WGS) entry which is preliminary data.</text>
</comment>
<proteinExistence type="predicted"/>
<gene>
    <name evidence="1" type="ORF">DIURU_000145</name>
</gene>
<dbReference type="AlphaFoldDB" id="A0A642V180"/>
<dbReference type="SUPFAM" id="SSF52058">
    <property type="entry name" value="L domain-like"/>
    <property type="match status" value="1"/>
</dbReference>
<name>A0A642V180_DIURU</name>
<keyword evidence="2" id="KW-1185">Reference proteome</keyword>
<dbReference type="EMBL" id="SWFT01000005">
    <property type="protein sequence ID" value="KAA8908602.1"/>
    <property type="molecule type" value="Genomic_DNA"/>
</dbReference>
<protein>
    <recommendedName>
        <fullName evidence="3">F-box domain-containing protein</fullName>
    </recommendedName>
</protein>
<accession>A0A642V180</accession>
<reference evidence="1 2" key="1">
    <citation type="submission" date="2019-07" db="EMBL/GenBank/DDBJ databases">
        <title>Genome assembly of two rare yeast pathogens: Diutina rugosa and Trichomonascus ciferrii.</title>
        <authorList>
            <person name="Mixao V."/>
            <person name="Saus E."/>
            <person name="Hansen A."/>
            <person name="Lass-Flor C."/>
            <person name="Gabaldon T."/>
        </authorList>
    </citation>
    <scope>NUCLEOTIDE SEQUENCE [LARGE SCALE GENOMIC DNA]</scope>
    <source>
        <strain evidence="1 2">CBS 613</strain>
    </source>
</reference>
<dbReference type="GeneID" id="54778798"/>
<dbReference type="InterPro" id="IPR032675">
    <property type="entry name" value="LRR_dom_sf"/>
</dbReference>
<dbReference type="Proteomes" id="UP000449547">
    <property type="component" value="Unassembled WGS sequence"/>
</dbReference>
<evidence type="ECO:0000313" key="2">
    <source>
        <dbReference type="Proteomes" id="UP000449547"/>
    </source>
</evidence>
<organism evidence="1 2">
    <name type="scientific">Diutina rugosa</name>
    <name type="common">Yeast</name>
    <name type="synonym">Candida rugosa</name>
    <dbReference type="NCBI Taxonomy" id="5481"/>
    <lineage>
        <taxon>Eukaryota</taxon>
        <taxon>Fungi</taxon>
        <taxon>Dikarya</taxon>
        <taxon>Ascomycota</taxon>
        <taxon>Saccharomycotina</taxon>
        <taxon>Pichiomycetes</taxon>
        <taxon>Debaryomycetaceae</taxon>
        <taxon>Diutina</taxon>
    </lineage>
</organism>
<sequence>MNSLPPELIELVCCQLTPRQRLHLAMACGHFHAWSHVYAVVVSSPLVVCCSPVASKRELSFDELSRFFEHFSQVHVDVNLRQCCRGRECIFGHMVTSEAEEISLLLQQYQSRISGISCDFIHEFTSWSTPGLIKNARFYDAPLDHLQHLQHSLLSLELVGYSHAFFNLASLTKLKRLRVHSPSAEYYDATCTLVLPTQLECLELDRAKAAVWTGKLPHLKKVRMFKSEVRWDPDQLTELESIVCIEPAADSLDAVLAKAPNLKSLELVGLKQLSYIPPSTTRLIVRDVPERVIEVVEFPPCLTELELDVDTRSVLDLAVLGPQLRRVDIFQGGYVNIPHGVTQLTLNHALSIDPFTGLERLQLVGDYHQGSVDFSYIPHLKRVEVVKTQLTSIAGWSEGLESLEVRGNDALLRMASLQHCLALRDVDITANATLTRVAVDAPHVLTAKISDIDRVELPCSLVSVDIDWDTVTYLTSLAPYDQPTPTPSLPPLIAHLRITSKALSHYTNLPLDLKHLEIIGNSGEITIPQLPRGLKRLRVGAIDTHIPAHFNNLVRGRLVNDLSTLFAHSDDLQLVEIIGVELACKLAVRLPATVQVVNLNSCCVDELQLVHDHTLRRLSLVGTHRHDGKFVDWTWSSVGSVKYIDASALPKECLPSNRFPGVPSRHDPWWNPDWWHSVMSNAPTEVHEVRHEQFWYEPGRGTVQAYCAWTRDGPSASCLLWNHELEPHSK</sequence>
<dbReference type="Gene3D" id="3.80.10.10">
    <property type="entry name" value="Ribonuclease Inhibitor"/>
    <property type="match status" value="1"/>
</dbReference>
<evidence type="ECO:0008006" key="3">
    <source>
        <dbReference type="Google" id="ProtNLM"/>
    </source>
</evidence>
<evidence type="ECO:0000313" key="1">
    <source>
        <dbReference type="EMBL" id="KAA8908602.1"/>
    </source>
</evidence>